<keyword evidence="2" id="KW-1185">Reference proteome</keyword>
<dbReference type="AlphaFoldDB" id="A0A550CE11"/>
<evidence type="ECO:0000313" key="1">
    <source>
        <dbReference type="EMBL" id="TRM63045.1"/>
    </source>
</evidence>
<gene>
    <name evidence="1" type="ORF">BD626DRAFT_403333</name>
</gene>
<organism evidence="1 2">
    <name type="scientific">Schizophyllum amplum</name>
    <dbReference type="NCBI Taxonomy" id="97359"/>
    <lineage>
        <taxon>Eukaryota</taxon>
        <taxon>Fungi</taxon>
        <taxon>Dikarya</taxon>
        <taxon>Basidiomycota</taxon>
        <taxon>Agaricomycotina</taxon>
        <taxon>Agaricomycetes</taxon>
        <taxon>Agaricomycetidae</taxon>
        <taxon>Agaricales</taxon>
        <taxon>Schizophyllaceae</taxon>
        <taxon>Schizophyllum</taxon>
    </lineage>
</organism>
<comment type="caution">
    <text evidence="1">The sequence shown here is derived from an EMBL/GenBank/DDBJ whole genome shotgun (WGS) entry which is preliminary data.</text>
</comment>
<reference evidence="1 2" key="1">
    <citation type="journal article" date="2019" name="New Phytol.">
        <title>Comparative genomics reveals unique wood-decay strategies and fruiting body development in the Schizophyllaceae.</title>
        <authorList>
            <person name="Almasi E."/>
            <person name="Sahu N."/>
            <person name="Krizsan K."/>
            <person name="Balint B."/>
            <person name="Kovacs G.M."/>
            <person name="Kiss B."/>
            <person name="Cseklye J."/>
            <person name="Drula E."/>
            <person name="Henrissat B."/>
            <person name="Nagy I."/>
            <person name="Chovatia M."/>
            <person name="Adam C."/>
            <person name="LaButti K."/>
            <person name="Lipzen A."/>
            <person name="Riley R."/>
            <person name="Grigoriev I.V."/>
            <person name="Nagy L.G."/>
        </authorList>
    </citation>
    <scope>NUCLEOTIDE SEQUENCE [LARGE SCALE GENOMIC DNA]</scope>
    <source>
        <strain evidence="1 2">NL-1724</strain>
    </source>
</reference>
<evidence type="ECO:0000313" key="2">
    <source>
        <dbReference type="Proteomes" id="UP000320762"/>
    </source>
</evidence>
<dbReference type="EMBL" id="VDMD01000011">
    <property type="protein sequence ID" value="TRM63045.1"/>
    <property type="molecule type" value="Genomic_DNA"/>
</dbReference>
<dbReference type="Proteomes" id="UP000320762">
    <property type="component" value="Unassembled WGS sequence"/>
</dbReference>
<name>A0A550CE11_9AGAR</name>
<sequence>MDAQTPSCPADAKPWFKAIFDVVNHPELGGEYCRLLNSWAQLESSHGFDVNKGATMTVLGAPAKPGLLTTWINGGRRAKKPLVVTDVKVFEREMRAWWNGLQPEWRVLDDAGYPDLDVSVGDDWGVLAVNGQNGLASAIACLCWWGLSLGKKSKVSWARCVADVAWVCEHVSG</sequence>
<dbReference type="OrthoDB" id="3066350at2759"/>
<protein>
    <submittedName>
        <fullName evidence="1">Uncharacterized protein</fullName>
    </submittedName>
</protein>
<proteinExistence type="predicted"/>
<dbReference type="STRING" id="97359.A0A550CE11"/>
<accession>A0A550CE11</accession>